<keyword evidence="1" id="KW-0732">Signal</keyword>
<feature type="chain" id="PRO_5002441614" description="Lipoprotein" evidence="1">
    <location>
        <begin position="24"/>
        <end position="166"/>
    </location>
</feature>
<name>A0A0F0GS79_LENAE</name>
<dbReference type="AlphaFoldDB" id="A0A0F0GS79"/>
<protein>
    <recommendedName>
        <fullName evidence="4">Lipoprotein</fullName>
    </recommendedName>
</protein>
<dbReference type="PATRIC" id="fig|68170.10.peg.7200"/>
<feature type="signal peptide" evidence="1">
    <location>
        <begin position="1"/>
        <end position="23"/>
    </location>
</feature>
<gene>
    <name evidence="2" type="ORF">UK23_28180</name>
</gene>
<dbReference type="RefSeq" id="WP_045314683.1">
    <property type="nucleotide sequence ID" value="NZ_JYJG01000233.1"/>
</dbReference>
<proteinExistence type="predicted"/>
<evidence type="ECO:0000256" key="1">
    <source>
        <dbReference type="SAM" id="SignalP"/>
    </source>
</evidence>
<comment type="caution">
    <text evidence="2">The sequence shown here is derived from an EMBL/GenBank/DDBJ whole genome shotgun (WGS) entry which is preliminary data.</text>
</comment>
<dbReference type="EMBL" id="JYJG01000233">
    <property type="protein sequence ID" value="KJK44842.1"/>
    <property type="molecule type" value="Genomic_DNA"/>
</dbReference>
<dbReference type="OrthoDB" id="3701057at2"/>
<keyword evidence="3" id="KW-1185">Reference proteome</keyword>
<sequence length="166" mass="17190">MRRALGLLVLLLGCAGCGGTVVATDPVLTLERPIGSASVELVPRTAPTRLPPRSCTPDPTTVQAVPAPLIPRVAREPLSPEGNVAGNEVAAKIRPALEQVCASGDFSLDSTRKALAGQDARVFRADETVTGVAFVITVPAACVLGELRPGNVRISVEGTTKDARCE</sequence>
<dbReference type="Proteomes" id="UP000033393">
    <property type="component" value="Unassembled WGS sequence"/>
</dbReference>
<reference evidence="2 3" key="1">
    <citation type="submission" date="2015-02" db="EMBL/GenBank/DDBJ databases">
        <authorList>
            <person name="Ju K.-S."/>
            <person name="Doroghazi J.R."/>
            <person name="Metcalf W."/>
        </authorList>
    </citation>
    <scope>NUCLEOTIDE SEQUENCE [LARGE SCALE GENOMIC DNA]</scope>
    <source>
        <strain evidence="2 3">NRRL B-16140</strain>
    </source>
</reference>
<evidence type="ECO:0008006" key="4">
    <source>
        <dbReference type="Google" id="ProtNLM"/>
    </source>
</evidence>
<accession>A0A0F0GS79</accession>
<evidence type="ECO:0000313" key="2">
    <source>
        <dbReference type="EMBL" id="KJK44842.1"/>
    </source>
</evidence>
<organism evidence="2 3">
    <name type="scientific">Lentzea aerocolonigenes</name>
    <name type="common">Lechevalieria aerocolonigenes</name>
    <name type="synonym">Saccharothrix aerocolonigenes</name>
    <dbReference type="NCBI Taxonomy" id="68170"/>
    <lineage>
        <taxon>Bacteria</taxon>
        <taxon>Bacillati</taxon>
        <taxon>Actinomycetota</taxon>
        <taxon>Actinomycetes</taxon>
        <taxon>Pseudonocardiales</taxon>
        <taxon>Pseudonocardiaceae</taxon>
        <taxon>Lentzea</taxon>
    </lineage>
</organism>
<evidence type="ECO:0000313" key="3">
    <source>
        <dbReference type="Proteomes" id="UP000033393"/>
    </source>
</evidence>